<sequence>MAPNAADTAAAPQRQARRPTRIVPAVPHRFARTQPSARPITPEEPVKETVAPHAPDPQPAVEEEREEQSAAACVQTPLTPASRASAVSSGAVEEPTLASSPAASGDDHVEESLDTRVSEANTQEAAIHDTPSMPPAEPQPAVVNGEPPPSAPCAELPPEFHPVGKPIPQTPTVEGGAEAPFQPPPMNIPVHQHKASVEGLVFGGTVQESPAMPSTPQEMEPDVRVPHHGMTRPPPGFAPPQLAPQLAPPFYPGHSHHPSDPSAPWVFPPYTTVPPPPPDGTYGNGQEYHPHSYPPGAVGYQTPHQGQISPQRAPVAMNGTVTSQSQSPIKSQFGDTKPSSNYGEESHSALYQNGMLSQPAERPYGWLLKFAEYFSHQLGNPELADFVLHVRSGEGPLLSLPVHGIVVAHSPVIAEAIRRSVPLVSRLKDSRRLIDILTSDGFVTSASLHEAVKLLYGAQLPPVQSLLYGLKPYDRDSEASPTFNDARKRMDWSLSYAAAGRVLQIPDMHVCGIELARALLRWDTFDQVIHFGLRAGSSAIRPDGPGAGVGIFDTYAASLLDDALNFIAYHFPVDFKLYTSAPEMKDNPRLPHLAELRQPAHNPRLSKIRFGDAPPEDELKPSYVAQVLSSVLLSLPLPLLDRLFRHPAAANQLGWSGLVKIMRDVVGEREKRRQKALKSKIRPSPDGTVPRPLLENLYREERVETSSERPSGHKLTATRAADQV</sequence>
<proteinExistence type="predicted"/>
<gene>
    <name evidence="2" type="ORF">BU26DRAFT_435474</name>
</gene>
<feature type="region of interest" description="Disordered" evidence="1">
    <location>
        <begin position="1"/>
        <end position="190"/>
    </location>
</feature>
<dbReference type="EMBL" id="ML987203">
    <property type="protein sequence ID" value="KAF2244066.1"/>
    <property type="molecule type" value="Genomic_DNA"/>
</dbReference>
<dbReference type="OrthoDB" id="5329403at2759"/>
<evidence type="ECO:0000313" key="2">
    <source>
        <dbReference type="EMBL" id="KAF2244066.1"/>
    </source>
</evidence>
<dbReference type="RefSeq" id="XP_033679070.1">
    <property type="nucleotide sequence ID" value="XM_033824135.1"/>
</dbReference>
<name>A0A6A6I1B6_9PLEO</name>
<feature type="compositionally biased region" description="Basic and acidic residues" evidence="1">
    <location>
        <begin position="697"/>
        <end position="711"/>
    </location>
</feature>
<dbReference type="GeneID" id="54577465"/>
<feature type="compositionally biased region" description="Basic and acidic residues" evidence="1">
    <location>
        <begin position="105"/>
        <end position="117"/>
    </location>
</feature>
<keyword evidence="3" id="KW-1185">Reference proteome</keyword>
<feature type="compositionally biased region" description="Low complexity" evidence="1">
    <location>
        <begin position="81"/>
        <end position="92"/>
    </location>
</feature>
<feature type="compositionally biased region" description="Low complexity" evidence="1">
    <location>
        <begin position="1"/>
        <end position="14"/>
    </location>
</feature>
<dbReference type="AlphaFoldDB" id="A0A6A6I1B6"/>
<evidence type="ECO:0000313" key="3">
    <source>
        <dbReference type="Proteomes" id="UP000800094"/>
    </source>
</evidence>
<feature type="region of interest" description="Disordered" evidence="1">
    <location>
        <begin position="322"/>
        <end position="344"/>
    </location>
</feature>
<protein>
    <submittedName>
        <fullName evidence="2">Uncharacterized protein</fullName>
    </submittedName>
</protein>
<evidence type="ECO:0000256" key="1">
    <source>
        <dbReference type="SAM" id="MobiDB-lite"/>
    </source>
</evidence>
<dbReference type="Proteomes" id="UP000800094">
    <property type="component" value="Unassembled WGS sequence"/>
</dbReference>
<accession>A0A6A6I1B6</accession>
<reference evidence="2" key="1">
    <citation type="journal article" date="2020" name="Stud. Mycol.">
        <title>101 Dothideomycetes genomes: a test case for predicting lifestyles and emergence of pathogens.</title>
        <authorList>
            <person name="Haridas S."/>
            <person name="Albert R."/>
            <person name="Binder M."/>
            <person name="Bloem J."/>
            <person name="Labutti K."/>
            <person name="Salamov A."/>
            <person name="Andreopoulos B."/>
            <person name="Baker S."/>
            <person name="Barry K."/>
            <person name="Bills G."/>
            <person name="Bluhm B."/>
            <person name="Cannon C."/>
            <person name="Castanera R."/>
            <person name="Culley D."/>
            <person name="Daum C."/>
            <person name="Ezra D."/>
            <person name="Gonzalez J."/>
            <person name="Henrissat B."/>
            <person name="Kuo A."/>
            <person name="Liang C."/>
            <person name="Lipzen A."/>
            <person name="Lutzoni F."/>
            <person name="Magnuson J."/>
            <person name="Mondo S."/>
            <person name="Nolan M."/>
            <person name="Ohm R."/>
            <person name="Pangilinan J."/>
            <person name="Park H.-J."/>
            <person name="Ramirez L."/>
            <person name="Alfaro M."/>
            <person name="Sun H."/>
            <person name="Tritt A."/>
            <person name="Yoshinaga Y."/>
            <person name="Zwiers L.-H."/>
            <person name="Turgeon B."/>
            <person name="Goodwin S."/>
            <person name="Spatafora J."/>
            <person name="Crous P."/>
            <person name="Grigoriev I."/>
        </authorList>
    </citation>
    <scope>NUCLEOTIDE SEQUENCE</scope>
    <source>
        <strain evidence="2">CBS 122368</strain>
    </source>
</reference>
<feature type="region of interest" description="Disordered" evidence="1">
    <location>
        <begin position="674"/>
        <end position="724"/>
    </location>
</feature>
<organism evidence="2 3">
    <name type="scientific">Trematosphaeria pertusa</name>
    <dbReference type="NCBI Taxonomy" id="390896"/>
    <lineage>
        <taxon>Eukaryota</taxon>
        <taxon>Fungi</taxon>
        <taxon>Dikarya</taxon>
        <taxon>Ascomycota</taxon>
        <taxon>Pezizomycotina</taxon>
        <taxon>Dothideomycetes</taxon>
        <taxon>Pleosporomycetidae</taxon>
        <taxon>Pleosporales</taxon>
        <taxon>Massarineae</taxon>
        <taxon>Trematosphaeriaceae</taxon>
        <taxon>Trematosphaeria</taxon>
    </lineage>
</organism>